<evidence type="ECO:0000313" key="8">
    <source>
        <dbReference type="Proteomes" id="UP000011723"/>
    </source>
</evidence>
<comment type="subcellular location">
    <subcellularLocation>
        <location evidence="1">Membrane</location>
        <topology evidence="1">Multi-pass membrane protein</topology>
    </subcellularLocation>
</comment>
<evidence type="ECO:0000259" key="6">
    <source>
        <dbReference type="Pfam" id="PF06271"/>
    </source>
</evidence>
<evidence type="ECO:0000256" key="2">
    <source>
        <dbReference type="ARBA" id="ARBA00022692"/>
    </source>
</evidence>
<accession>M1NKD1</accession>
<dbReference type="GO" id="GO:0016020">
    <property type="term" value="C:membrane"/>
    <property type="evidence" value="ECO:0007669"/>
    <property type="project" value="UniProtKB-SubCell"/>
</dbReference>
<evidence type="ECO:0000256" key="4">
    <source>
        <dbReference type="ARBA" id="ARBA00023136"/>
    </source>
</evidence>
<dbReference type="Pfam" id="PF06271">
    <property type="entry name" value="RDD"/>
    <property type="match status" value="1"/>
</dbReference>
<dbReference type="KEGG" id="chn:A605_04285"/>
<sequence length="168" mass="18189">MNAVEERKSQEPASDAVSPIRRLGAVLFVDFAGVSIAVFALLMLLPLTTTNMLVPAIIAVLAVALVRITTEMLWGASPGKRLSNLGVEYRDRNGQPRTGVQRLVPSAVRNSWLWIPVLLSLIMPENLLSGLAVTALLALVFRKDGRLLTDRLAGARVVNVPDLKKGAR</sequence>
<protein>
    <recommendedName>
        <fullName evidence="6">RDD domain-containing protein</fullName>
    </recommendedName>
</protein>
<reference evidence="7 8" key="1">
    <citation type="journal article" date="2012" name="Stand. Genomic Sci.">
        <title>Genome sequence of the halotolerant bacterium Corynebacterium halotolerans type strain YIM 70093(T) (= DSM 44683(T)).</title>
        <authorList>
            <person name="Ruckert C."/>
            <person name="Albersmeier A."/>
            <person name="Al-Dilaimi A."/>
            <person name="Niehaus K."/>
            <person name="Szczepanowski R."/>
            <person name="Kalinowski J."/>
        </authorList>
    </citation>
    <scope>NUCLEOTIDE SEQUENCE [LARGE SCALE GENOMIC DNA]</scope>
    <source>
        <strain evidence="7">YIM 70093</strain>
    </source>
</reference>
<name>M1NKD1_9CORY</name>
<evidence type="ECO:0000256" key="1">
    <source>
        <dbReference type="ARBA" id="ARBA00004141"/>
    </source>
</evidence>
<dbReference type="RefSeq" id="WP_015400287.1">
    <property type="nucleotide sequence ID" value="NC_020302.1"/>
</dbReference>
<feature type="transmembrane region" description="Helical" evidence="5">
    <location>
        <begin position="112"/>
        <end position="141"/>
    </location>
</feature>
<feature type="domain" description="RDD" evidence="6">
    <location>
        <begin position="18"/>
        <end position="154"/>
    </location>
</feature>
<feature type="transmembrane region" description="Helical" evidence="5">
    <location>
        <begin position="52"/>
        <end position="70"/>
    </location>
</feature>
<dbReference type="Proteomes" id="UP000011723">
    <property type="component" value="Chromosome"/>
</dbReference>
<evidence type="ECO:0000256" key="5">
    <source>
        <dbReference type="SAM" id="Phobius"/>
    </source>
</evidence>
<keyword evidence="2 5" id="KW-0812">Transmembrane</keyword>
<dbReference type="InterPro" id="IPR010432">
    <property type="entry name" value="RDD"/>
</dbReference>
<dbReference type="HOGENOM" id="CLU_1583732_0_0_11"/>
<dbReference type="AlphaFoldDB" id="M1NKD1"/>
<feature type="transmembrane region" description="Helical" evidence="5">
    <location>
        <begin position="23"/>
        <end position="45"/>
    </location>
</feature>
<keyword evidence="3 5" id="KW-1133">Transmembrane helix</keyword>
<proteinExistence type="predicted"/>
<keyword evidence="4 5" id="KW-0472">Membrane</keyword>
<organism evidence="7 8">
    <name type="scientific">Corynebacterium halotolerans YIM 70093 = DSM 44683</name>
    <dbReference type="NCBI Taxonomy" id="1121362"/>
    <lineage>
        <taxon>Bacteria</taxon>
        <taxon>Bacillati</taxon>
        <taxon>Actinomycetota</taxon>
        <taxon>Actinomycetes</taxon>
        <taxon>Mycobacteriales</taxon>
        <taxon>Corynebacteriaceae</taxon>
        <taxon>Corynebacterium</taxon>
    </lineage>
</organism>
<evidence type="ECO:0000256" key="3">
    <source>
        <dbReference type="ARBA" id="ARBA00022989"/>
    </source>
</evidence>
<gene>
    <name evidence="7" type="ORF">A605_04285</name>
</gene>
<evidence type="ECO:0000313" key="7">
    <source>
        <dbReference type="EMBL" id="AGF71868.1"/>
    </source>
</evidence>
<keyword evidence="8" id="KW-1185">Reference proteome</keyword>
<dbReference type="PATRIC" id="fig|1121362.3.peg.861"/>
<dbReference type="EMBL" id="CP003697">
    <property type="protein sequence ID" value="AGF71868.1"/>
    <property type="molecule type" value="Genomic_DNA"/>
</dbReference>